<dbReference type="Proteomes" id="UP000789706">
    <property type="component" value="Unassembled WGS sequence"/>
</dbReference>
<evidence type="ECO:0000313" key="1">
    <source>
        <dbReference type="EMBL" id="CAG8631456.1"/>
    </source>
</evidence>
<dbReference type="AlphaFoldDB" id="A0A9N9D9H3"/>
<gene>
    <name evidence="1" type="ORF">DEBURN_LOCUS10794</name>
</gene>
<keyword evidence="2" id="KW-1185">Reference proteome</keyword>
<proteinExistence type="predicted"/>
<feature type="non-terminal residue" evidence="1">
    <location>
        <position position="107"/>
    </location>
</feature>
<accession>A0A9N9D9H3</accession>
<protein>
    <submittedName>
        <fullName evidence="1">6793_t:CDS:1</fullName>
    </submittedName>
</protein>
<reference evidence="1" key="1">
    <citation type="submission" date="2021-06" db="EMBL/GenBank/DDBJ databases">
        <authorList>
            <person name="Kallberg Y."/>
            <person name="Tangrot J."/>
            <person name="Rosling A."/>
        </authorList>
    </citation>
    <scope>NUCLEOTIDE SEQUENCE</scope>
    <source>
        <strain evidence="1">AZ414A</strain>
    </source>
</reference>
<dbReference type="EMBL" id="CAJVPK010003842">
    <property type="protein sequence ID" value="CAG8631456.1"/>
    <property type="molecule type" value="Genomic_DNA"/>
</dbReference>
<name>A0A9N9D9H3_9GLOM</name>
<dbReference type="OrthoDB" id="2399114at2759"/>
<evidence type="ECO:0000313" key="2">
    <source>
        <dbReference type="Proteomes" id="UP000789706"/>
    </source>
</evidence>
<sequence>NLKENYNTYHNHFLSKFPERFSETIEQNRRNHYLQTITMIEQFNTLIEELFSSMQQTLSNDIQRIIKIQIDSIKSFPPILPTNPIIELPTSQYYCMQTIKNYIGPRD</sequence>
<comment type="caution">
    <text evidence="1">The sequence shown here is derived from an EMBL/GenBank/DDBJ whole genome shotgun (WGS) entry which is preliminary data.</text>
</comment>
<organism evidence="1 2">
    <name type="scientific">Diversispora eburnea</name>
    <dbReference type="NCBI Taxonomy" id="1213867"/>
    <lineage>
        <taxon>Eukaryota</taxon>
        <taxon>Fungi</taxon>
        <taxon>Fungi incertae sedis</taxon>
        <taxon>Mucoromycota</taxon>
        <taxon>Glomeromycotina</taxon>
        <taxon>Glomeromycetes</taxon>
        <taxon>Diversisporales</taxon>
        <taxon>Diversisporaceae</taxon>
        <taxon>Diversispora</taxon>
    </lineage>
</organism>
<feature type="non-terminal residue" evidence="1">
    <location>
        <position position="1"/>
    </location>
</feature>